<dbReference type="AlphaFoldDB" id="W6A821"/>
<feature type="transmembrane region" description="Helical" evidence="1">
    <location>
        <begin position="51"/>
        <end position="72"/>
    </location>
</feature>
<keyword evidence="1" id="KW-0472">Membrane</keyword>
<feature type="transmembrane region" description="Helical" evidence="1">
    <location>
        <begin position="79"/>
        <end position="99"/>
    </location>
</feature>
<keyword evidence="1" id="KW-1133">Transmembrane helix</keyword>
<reference evidence="2 3" key="1">
    <citation type="journal article" date="2014" name="Genome Biol. Evol.">
        <title>Molecular evolution of the substrate utilization strategies and putative virulence factors in mosquito-associated Spiroplasma species.</title>
        <authorList>
            <person name="Chang T.H."/>
            <person name="Lo W.S."/>
            <person name="Ku C."/>
            <person name="Chen L.L."/>
            <person name="Kuo C.H."/>
        </authorList>
    </citation>
    <scope>NUCLEOTIDE SEQUENCE [LARGE SCALE GENOMIC DNA]</scope>
    <source>
        <strain evidence="2">AES-1</strain>
    </source>
</reference>
<dbReference type="HOGENOM" id="CLU_1146620_0_0_14"/>
<evidence type="ECO:0008006" key="4">
    <source>
        <dbReference type="Google" id="ProtNLM"/>
    </source>
</evidence>
<dbReference type="Proteomes" id="UP000019267">
    <property type="component" value="Chromosome"/>
</dbReference>
<organism evidence="2 3">
    <name type="scientific">Spiroplasma culicicola AES-1</name>
    <dbReference type="NCBI Taxonomy" id="1276246"/>
    <lineage>
        <taxon>Bacteria</taxon>
        <taxon>Bacillati</taxon>
        <taxon>Mycoplasmatota</taxon>
        <taxon>Mollicutes</taxon>
        <taxon>Entomoplasmatales</taxon>
        <taxon>Spiroplasmataceae</taxon>
        <taxon>Spiroplasma</taxon>
    </lineage>
</organism>
<evidence type="ECO:0000313" key="2">
    <source>
        <dbReference type="EMBL" id="AHI53278.1"/>
    </source>
</evidence>
<accession>W6A821</accession>
<dbReference type="OrthoDB" id="9865999at2"/>
<keyword evidence="3" id="KW-1185">Reference proteome</keyword>
<evidence type="ECO:0000256" key="1">
    <source>
        <dbReference type="SAM" id="Phobius"/>
    </source>
</evidence>
<name>W6A821_9MOLU</name>
<dbReference type="EMBL" id="CP006681">
    <property type="protein sequence ID" value="AHI53278.1"/>
    <property type="molecule type" value="Genomic_DNA"/>
</dbReference>
<evidence type="ECO:0000313" key="3">
    <source>
        <dbReference type="Proteomes" id="UP000019267"/>
    </source>
</evidence>
<dbReference type="KEGG" id="scq:SCULI_v1c09380"/>
<feature type="transmembrane region" description="Helical" evidence="1">
    <location>
        <begin position="21"/>
        <end position="39"/>
    </location>
</feature>
<sequence>MKKVNNKKRFDSFISKYRSCIWLQFMVLIPLVVLLPISHNYVAMLFEQYKMFAIIITVVLFFFYNLSFIAIYNLGKTVVIYQSIYICSLFAIILSVLMIKVDSNYLLEIIMFLTAMFLSLIIASITVVIAHTRSQLINIFLGYRETLFELNEVGFLVNNNMVENLKILIQEKQVKLEINKTMYKFKLTDVKDVEFQCATVFGRLGYLKFKVEDYYFECHYKKTRSDIINYALYYNLIKYKKK</sequence>
<protein>
    <recommendedName>
        <fullName evidence="4">Transmembrane protein</fullName>
    </recommendedName>
</protein>
<dbReference type="RefSeq" id="WP_025363502.1">
    <property type="nucleotide sequence ID" value="NZ_CP006681.1"/>
</dbReference>
<dbReference type="STRING" id="1276246.SCULI_v1c09380"/>
<feature type="transmembrane region" description="Helical" evidence="1">
    <location>
        <begin position="105"/>
        <end position="130"/>
    </location>
</feature>
<proteinExistence type="predicted"/>
<dbReference type="PATRIC" id="fig|1276246.3.peg.934"/>
<keyword evidence="1" id="KW-0812">Transmembrane</keyword>
<gene>
    <name evidence="2" type="ORF">SCULI_v1c09380</name>
</gene>